<evidence type="ECO:0000256" key="6">
    <source>
        <dbReference type="ARBA" id="ARBA00023315"/>
    </source>
</evidence>
<dbReference type="InterPro" id="IPR004960">
    <property type="entry name" value="LipA_acyltrans"/>
</dbReference>
<dbReference type="CDD" id="cd07984">
    <property type="entry name" value="LPLAT_LABLAT-like"/>
    <property type="match status" value="1"/>
</dbReference>
<dbReference type="GO" id="GO:0009247">
    <property type="term" value="P:glycolipid biosynthetic process"/>
    <property type="evidence" value="ECO:0007669"/>
    <property type="project" value="UniProtKB-ARBA"/>
</dbReference>
<organism evidence="8 9">
    <name type="scientific">Aliarcobacter vitoriensis</name>
    <dbReference type="NCBI Taxonomy" id="2011099"/>
    <lineage>
        <taxon>Bacteria</taxon>
        <taxon>Pseudomonadati</taxon>
        <taxon>Campylobacterota</taxon>
        <taxon>Epsilonproteobacteria</taxon>
        <taxon>Campylobacterales</taxon>
        <taxon>Arcobacteraceae</taxon>
        <taxon>Aliarcobacter</taxon>
    </lineage>
</organism>
<dbReference type="OrthoDB" id="9808633at2"/>
<dbReference type="AlphaFoldDB" id="A0A366MP71"/>
<comment type="subcellular location">
    <subcellularLocation>
        <location evidence="1">Cell inner membrane</location>
    </subcellularLocation>
</comment>
<evidence type="ECO:0000256" key="7">
    <source>
        <dbReference type="SAM" id="Phobius"/>
    </source>
</evidence>
<sequence length="286" mass="33408">MATIQRGSGWSIKLVFTLYKFFGYKFTYYLMYPVTFFYFIFATNVYRDLKIYYEKLHIPFTKKVYYNHLFMFAICMVDRFISKYDCNSYNFTYENKELIKEQVDNGSILLLSHFGGWSVTNCKTLSTNNINVVMKEVILESIKKIENSINSPLKNINIIDQSANPIEVSIKIANAISNKECVAFMADRAVDPKFSQKVEFLGELASFNTNPFKVAYKTKTHITLAFVINIGLQSYLIKAKEIKMDFSLNEKSAVTNSLIEYVKNLEDIVKKYPNQWFNLYNFWGNK</sequence>
<evidence type="ECO:0000256" key="5">
    <source>
        <dbReference type="ARBA" id="ARBA00023136"/>
    </source>
</evidence>
<gene>
    <name evidence="8" type="ORF">CRU91_11435</name>
</gene>
<comment type="caution">
    <text evidence="8">The sequence shown here is derived from an EMBL/GenBank/DDBJ whole genome shotgun (WGS) entry which is preliminary data.</text>
</comment>
<dbReference type="GO" id="GO:0005886">
    <property type="term" value="C:plasma membrane"/>
    <property type="evidence" value="ECO:0007669"/>
    <property type="project" value="UniProtKB-SubCell"/>
</dbReference>
<dbReference type="PANTHER" id="PTHR30606:SF10">
    <property type="entry name" value="PHOSPHATIDYLINOSITOL MANNOSIDE ACYLTRANSFERASE"/>
    <property type="match status" value="1"/>
</dbReference>
<keyword evidence="7" id="KW-0812">Transmembrane</keyword>
<dbReference type="GO" id="GO:0016746">
    <property type="term" value="F:acyltransferase activity"/>
    <property type="evidence" value="ECO:0007669"/>
    <property type="project" value="UniProtKB-KW"/>
</dbReference>
<dbReference type="Proteomes" id="UP000252669">
    <property type="component" value="Unassembled WGS sequence"/>
</dbReference>
<dbReference type="Pfam" id="PF03279">
    <property type="entry name" value="Lip_A_acyltrans"/>
    <property type="match status" value="1"/>
</dbReference>
<keyword evidence="4" id="KW-0808">Transferase</keyword>
<dbReference type="RefSeq" id="WP_113895351.1">
    <property type="nucleotide sequence ID" value="NZ_JANJGA010000024.1"/>
</dbReference>
<keyword evidence="7" id="KW-1133">Transmembrane helix</keyword>
<keyword evidence="2" id="KW-1003">Cell membrane</keyword>
<evidence type="ECO:0000313" key="8">
    <source>
        <dbReference type="EMBL" id="RBQ28025.1"/>
    </source>
</evidence>
<feature type="transmembrane region" description="Helical" evidence="7">
    <location>
        <begin position="26"/>
        <end position="43"/>
    </location>
</feature>
<proteinExistence type="predicted"/>
<evidence type="ECO:0000256" key="4">
    <source>
        <dbReference type="ARBA" id="ARBA00022679"/>
    </source>
</evidence>
<keyword evidence="3" id="KW-0997">Cell inner membrane</keyword>
<dbReference type="PANTHER" id="PTHR30606">
    <property type="entry name" value="LIPID A BIOSYNTHESIS LAUROYL ACYLTRANSFERASE"/>
    <property type="match status" value="1"/>
</dbReference>
<name>A0A366MP71_9BACT</name>
<evidence type="ECO:0000256" key="2">
    <source>
        <dbReference type="ARBA" id="ARBA00022475"/>
    </source>
</evidence>
<evidence type="ECO:0000313" key="9">
    <source>
        <dbReference type="Proteomes" id="UP000252669"/>
    </source>
</evidence>
<accession>A0A366MP71</accession>
<evidence type="ECO:0000256" key="1">
    <source>
        <dbReference type="ARBA" id="ARBA00004533"/>
    </source>
</evidence>
<dbReference type="EMBL" id="PDKB01000026">
    <property type="protein sequence ID" value="RBQ28025.1"/>
    <property type="molecule type" value="Genomic_DNA"/>
</dbReference>
<protein>
    <submittedName>
        <fullName evidence="8">Lipid A biosynthesis acyltransferase</fullName>
    </submittedName>
</protein>
<reference evidence="8 9" key="1">
    <citation type="submission" date="2017-10" db="EMBL/GenBank/DDBJ databases">
        <title>Genomics of the genus Arcobacter.</title>
        <authorList>
            <person name="Perez-Cataluna A."/>
            <person name="Figueras M.J."/>
        </authorList>
    </citation>
    <scope>NUCLEOTIDE SEQUENCE [LARGE SCALE GENOMIC DNA]</scope>
    <source>
        <strain evidence="8 9">CECT 9230</strain>
    </source>
</reference>
<keyword evidence="6 8" id="KW-0012">Acyltransferase</keyword>
<evidence type="ECO:0000256" key="3">
    <source>
        <dbReference type="ARBA" id="ARBA00022519"/>
    </source>
</evidence>
<keyword evidence="5 7" id="KW-0472">Membrane</keyword>
<keyword evidence="9" id="KW-1185">Reference proteome</keyword>